<comment type="similarity">
    <text evidence="1 2">Belongs to the arylamine N-acetyltransferase family.</text>
</comment>
<organism evidence="3 4">
    <name type="scientific">Streptomyces longisporoflavus</name>
    <dbReference type="NCBI Taxonomy" id="28044"/>
    <lineage>
        <taxon>Bacteria</taxon>
        <taxon>Bacillati</taxon>
        <taxon>Actinomycetota</taxon>
        <taxon>Actinomycetes</taxon>
        <taxon>Kitasatosporales</taxon>
        <taxon>Streptomycetaceae</taxon>
        <taxon>Streptomyces</taxon>
    </lineage>
</organism>
<comment type="caution">
    <text evidence="3">The sequence shown here is derived from an EMBL/GenBank/DDBJ whole genome shotgun (WGS) entry which is preliminary data.</text>
</comment>
<dbReference type="PANTHER" id="PTHR11786">
    <property type="entry name" value="N-HYDROXYARYLAMINE O-ACETYLTRANSFERASE"/>
    <property type="match status" value="1"/>
</dbReference>
<evidence type="ECO:0000256" key="1">
    <source>
        <dbReference type="ARBA" id="ARBA00006547"/>
    </source>
</evidence>
<protein>
    <submittedName>
        <fullName evidence="3">Arylamine N-acetyltransferase</fullName>
    </submittedName>
</protein>
<dbReference type="Gene3D" id="2.40.128.150">
    <property type="entry name" value="Cysteine proteinases"/>
    <property type="match status" value="1"/>
</dbReference>
<dbReference type="Proteomes" id="UP001610818">
    <property type="component" value="Unassembled WGS sequence"/>
</dbReference>
<name>A0ABW7QWY1_9ACTN</name>
<evidence type="ECO:0000313" key="4">
    <source>
        <dbReference type="Proteomes" id="UP001610818"/>
    </source>
</evidence>
<reference evidence="3 4" key="1">
    <citation type="submission" date="2024-10" db="EMBL/GenBank/DDBJ databases">
        <title>The Natural Products Discovery Center: Release of the First 8490 Sequenced Strains for Exploring Actinobacteria Biosynthetic Diversity.</title>
        <authorList>
            <person name="Kalkreuter E."/>
            <person name="Kautsar S.A."/>
            <person name="Yang D."/>
            <person name="Bader C.D."/>
            <person name="Teijaro C.N."/>
            <person name="Fluegel L."/>
            <person name="Davis C.M."/>
            <person name="Simpson J.R."/>
            <person name="Lauterbach L."/>
            <person name="Steele A.D."/>
            <person name="Gui C."/>
            <person name="Meng S."/>
            <person name="Li G."/>
            <person name="Viehrig K."/>
            <person name="Ye F."/>
            <person name="Su P."/>
            <person name="Kiefer A.F."/>
            <person name="Nichols A."/>
            <person name="Cepeda A.J."/>
            <person name="Yan W."/>
            <person name="Fan B."/>
            <person name="Jiang Y."/>
            <person name="Adhikari A."/>
            <person name="Zheng C.-J."/>
            <person name="Schuster L."/>
            <person name="Cowan T.M."/>
            <person name="Smanski M.J."/>
            <person name="Chevrette M.G."/>
            <person name="De Carvalho L.P.S."/>
            <person name="Shen B."/>
        </authorList>
    </citation>
    <scope>NUCLEOTIDE SEQUENCE [LARGE SCALE GENOMIC DNA]</scope>
    <source>
        <strain evidence="3 4">NPDC017990</strain>
    </source>
</reference>
<dbReference type="Gene3D" id="3.30.2140.10">
    <property type="entry name" value="Arylamine N-acetyltransferase"/>
    <property type="match status" value="1"/>
</dbReference>
<dbReference type="PANTHER" id="PTHR11786:SF0">
    <property type="entry name" value="ARYLAMINE N-ACETYLTRANSFERASE 4-RELATED"/>
    <property type="match status" value="1"/>
</dbReference>
<dbReference type="InterPro" id="IPR001447">
    <property type="entry name" value="Arylamine_N-AcTrfase"/>
</dbReference>
<gene>
    <name evidence="3" type="ORF">ACH4F9_30200</name>
</gene>
<evidence type="ECO:0000256" key="2">
    <source>
        <dbReference type="RuleBase" id="RU003452"/>
    </source>
</evidence>
<dbReference type="InterPro" id="IPR038765">
    <property type="entry name" value="Papain-like_cys_pep_sf"/>
</dbReference>
<keyword evidence="4" id="KW-1185">Reference proteome</keyword>
<accession>A0ABW7QWY1</accession>
<dbReference type="RefSeq" id="WP_397715718.1">
    <property type="nucleotide sequence ID" value="NZ_JBIRGN010000005.1"/>
</dbReference>
<dbReference type="SUPFAM" id="SSF54001">
    <property type="entry name" value="Cysteine proteinases"/>
    <property type="match status" value="1"/>
</dbReference>
<sequence>MTWNGEDLDIEAYLARVGHEGEPKPDFDTLRALHRAHVASIPFENLEMMLERPVPLDLAALQDKLVRQRRGGYCYEQNLLFAAVLERIGFAVTGLGARVRAGASSRRAVTHMLLKVEADGREWHCDVGFGAEGLLEPIPLGRGQGEGHDEGGVLQDVPQDVRQDVRQGKWRFGIVQEANGARVLRTEHADGWFDLYEYTLEERLPVDYVVMNHYTSTHPRSSFIRRPVVQRAAPDVRRTLVGEHLTVTRPDGTSDERDLSAQELAEVLAREFGIELNAEDRAELIRAHYAGA</sequence>
<proteinExistence type="inferred from homology"/>
<dbReference type="PRINTS" id="PR01543">
    <property type="entry name" value="ANATRNSFRASE"/>
</dbReference>
<dbReference type="EMBL" id="JBIRGQ010000005">
    <property type="protein sequence ID" value="MFH8549302.1"/>
    <property type="molecule type" value="Genomic_DNA"/>
</dbReference>
<evidence type="ECO:0000313" key="3">
    <source>
        <dbReference type="EMBL" id="MFH8549302.1"/>
    </source>
</evidence>
<dbReference type="Pfam" id="PF00797">
    <property type="entry name" value="Acetyltransf_2"/>
    <property type="match status" value="2"/>
</dbReference>